<reference evidence="1 2" key="1">
    <citation type="submission" date="2023-04" db="EMBL/GenBank/DDBJ databases">
        <title>A long-awaited taxogenomic arrangement of the family Halomonadaceae.</title>
        <authorList>
            <person name="De La Haba R."/>
            <person name="Chuvochina M."/>
            <person name="Wittouck S."/>
            <person name="Arahal D.R."/>
            <person name="Sanchez-Porro C."/>
            <person name="Hugenholtz P."/>
            <person name="Ventosa A."/>
        </authorList>
    </citation>
    <scope>NUCLEOTIDE SEQUENCE [LARGE SCALE GENOMIC DNA]</scope>
    <source>
        <strain evidence="1 2">DSM 22428</strain>
    </source>
</reference>
<organism evidence="1 2">
    <name type="scientific">Larsenimonas suaedae</name>
    <dbReference type="NCBI Taxonomy" id="1851019"/>
    <lineage>
        <taxon>Bacteria</taxon>
        <taxon>Pseudomonadati</taxon>
        <taxon>Pseudomonadota</taxon>
        <taxon>Gammaproteobacteria</taxon>
        <taxon>Oceanospirillales</taxon>
        <taxon>Halomonadaceae</taxon>
        <taxon>Larsenimonas</taxon>
    </lineage>
</organism>
<dbReference type="EMBL" id="JARWAO010000011">
    <property type="protein sequence ID" value="MDR5897353.1"/>
    <property type="molecule type" value="Genomic_DNA"/>
</dbReference>
<accession>A0ABU1GZ74</accession>
<comment type="caution">
    <text evidence="1">The sequence shown here is derived from an EMBL/GenBank/DDBJ whole genome shotgun (WGS) entry which is preliminary data.</text>
</comment>
<dbReference type="Proteomes" id="UP001269375">
    <property type="component" value="Unassembled WGS sequence"/>
</dbReference>
<proteinExistence type="predicted"/>
<protein>
    <submittedName>
        <fullName evidence="1">Uncharacterized protein</fullName>
    </submittedName>
</protein>
<evidence type="ECO:0000313" key="2">
    <source>
        <dbReference type="Proteomes" id="UP001269375"/>
    </source>
</evidence>
<keyword evidence="2" id="KW-1185">Reference proteome</keyword>
<dbReference type="RefSeq" id="WP_251594968.1">
    <property type="nucleotide sequence ID" value="NZ_JAMLJI010000004.1"/>
</dbReference>
<evidence type="ECO:0000313" key="1">
    <source>
        <dbReference type="EMBL" id="MDR5897353.1"/>
    </source>
</evidence>
<name>A0ABU1GZ74_9GAMM</name>
<sequence>MGSLALISGTEAHTASPRAGFLALRDELRSRHQDLDLIEVWEGIQPGERATLLRSAAQHLVPAKPINERPVDMRTPEAIAKTLTHIPMGEMPQATRDQVRAAIHRMSAYASRLKDRLAGNRPHPSQALAASARAALDKGDLTGARHFLSLIEHAE</sequence>
<gene>
    <name evidence="1" type="ORF">QC825_14875</name>
</gene>